<protein>
    <submittedName>
        <fullName evidence="6">LysR substrate-binding domain-containing protein</fullName>
    </submittedName>
</protein>
<comment type="similarity">
    <text evidence="1">Belongs to the LysR transcriptional regulatory family.</text>
</comment>
<dbReference type="PANTHER" id="PTHR30579">
    <property type="entry name" value="TRANSCRIPTIONAL REGULATOR"/>
    <property type="match status" value="1"/>
</dbReference>
<dbReference type="Gene3D" id="3.40.190.10">
    <property type="entry name" value="Periplasmic binding protein-like II"/>
    <property type="match status" value="2"/>
</dbReference>
<evidence type="ECO:0000256" key="4">
    <source>
        <dbReference type="ARBA" id="ARBA00023163"/>
    </source>
</evidence>
<dbReference type="InterPro" id="IPR005119">
    <property type="entry name" value="LysR_subst-bd"/>
</dbReference>
<evidence type="ECO:0000256" key="1">
    <source>
        <dbReference type="ARBA" id="ARBA00009437"/>
    </source>
</evidence>
<dbReference type="Pfam" id="PF00126">
    <property type="entry name" value="HTH_1"/>
    <property type="match status" value="1"/>
</dbReference>
<evidence type="ECO:0000313" key="7">
    <source>
        <dbReference type="Proteomes" id="UP001410394"/>
    </source>
</evidence>
<evidence type="ECO:0000256" key="2">
    <source>
        <dbReference type="ARBA" id="ARBA00023015"/>
    </source>
</evidence>
<sequence>MHKISFDLDVLRSFVTGVELGSFAQAAERVGRSTSAISAQLKKLEEQVGVPVLRKAGRGMALTPTGEILLGYARRLLALNDEAAAAVRGADLAGVVRIGLQEDFAEHLLPSILGSFTRAHPQVQIEARVTRNAQLLELIRSNQIDIALSWDAGAASAYCEQLGVLPMCWIGPAEHATAALANTQPLPLVLFESPCLMRSAATQALDQAGQVWRVAFSGGSLNALWAAVSAGLGITVRTRAGLPAHLRVLQDMPALPSIALLMHRAEAVPTPAVRALGEIIAEHLRELPGRA</sequence>
<dbReference type="SUPFAM" id="SSF46785">
    <property type="entry name" value="Winged helix' DNA-binding domain"/>
    <property type="match status" value="1"/>
</dbReference>
<dbReference type="PROSITE" id="PS50931">
    <property type="entry name" value="HTH_LYSR"/>
    <property type="match status" value="1"/>
</dbReference>
<dbReference type="RefSeq" id="WP_345917839.1">
    <property type="nucleotide sequence ID" value="NZ_JBDIVE010000001.1"/>
</dbReference>
<name>A0ABU9YTM7_9RHOO</name>
<keyword evidence="2" id="KW-0805">Transcription regulation</keyword>
<keyword evidence="4" id="KW-0804">Transcription</keyword>
<evidence type="ECO:0000256" key="3">
    <source>
        <dbReference type="ARBA" id="ARBA00023125"/>
    </source>
</evidence>
<keyword evidence="7" id="KW-1185">Reference proteome</keyword>
<dbReference type="InterPro" id="IPR050176">
    <property type="entry name" value="LTTR"/>
</dbReference>
<dbReference type="InterPro" id="IPR000847">
    <property type="entry name" value="LysR_HTH_N"/>
</dbReference>
<dbReference type="PANTHER" id="PTHR30579:SF7">
    <property type="entry name" value="HTH-TYPE TRANSCRIPTIONAL REGULATOR LRHA-RELATED"/>
    <property type="match status" value="1"/>
</dbReference>
<keyword evidence="3" id="KW-0238">DNA-binding</keyword>
<feature type="domain" description="HTH lysR-type" evidence="5">
    <location>
        <begin position="6"/>
        <end position="63"/>
    </location>
</feature>
<dbReference type="Gene3D" id="1.10.10.10">
    <property type="entry name" value="Winged helix-like DNA-binding domain superfamily/Winged helix DNA-binding domain"/>
    <property type="match status" value="1"/>
</dbReference>
<dbReference type="Pfam" id="PF03466">
    <property type="entry name" value="LysR_substrate"/>
    <property type="match status" value="1"/>
</dbReference>
<proteinExistence type="inferred from homology"/>
<dbReference type="EMBL" id="JBDIVE010000001">
    <property type="protein sequence ID" value="MEN3067071.1"/>
    <property type="molecule type" value="Genomic_DNA"/>
</dbReference>
<dbReference type="InterPro" id="IPR036390">
    <property type="entry name" value="WH_DNA-bd_sf"/>
</dbReference>
<reference evidence="6 7" key="1">
    <citation type="journal article" date="2018" name="Int. J. Syst. Evol. Microbiol.">
        <title>Uliginosibacterium sediminicola sp. nov., isolated from freshwater sediment.</title>
        <authorList>
            <person name="Hwang W.M."/>
            <person name="Kim S.M."/>
            <person name="Kang K."/>
            <person name="Ahn T.Y."/>
        </authorList>
    </citation>
    <scope>NUCLEOTIDE SEQUENCE [LARGE SCALE GENOMIC DNA]</scope>
    <source>
        <strain evidence="6 7">M1-21</strain>
    </source>
</reference>
<comment type="caution">
    <text evidence="6">The sequence shown here is derived from an EMBL/GenBank/DDBJ whole genome shotgun (WGS) entry which is preliminary data.</text>
</comment>
<organism evidence="6 7">
    <name type="scientific">Uliginosibacterium sediminicola</name>
    <dbReference type="NCBI Taxonomy" id="2024550"/>
    <lineage>
        <taxon>Bacteria</taxon>
        <taxon>Pseudomonadati</taxon>
        <taxon>Pseudomonadota</taxon>
        <taxon>Betaproteobacteria</taxon>
        <taxon>Rhodocyclales</taxon>
        <taxon>Zoogloeaceae</taxon>
        <taxon>Uliginosibacterium</taxon>
    </lineage>
</organism>
<evidence type="ECO:0000313" key="6">
    <source>
        <dbReference type="EMBL" id="MEN3067071.1"/>
    </source>
</evidence>
<gene>
    <name evidence="6" type="ORF">ABDB84_01200</name>
</gene>
<dbReference type="Proteomes" id="UP001410394">
    <property type="component" value="Unassembled WGS sequence"/>
</dbReference>
<dbReference type="SUPFAM" id="SSF53850">
    <property type="entry name" value="Periplasmic binding protein-like II"/>
    <property type="match status" value="1"/>
</dbReference>
<accession>A0ABU9YTM7</accession>
<evidence type="ECO:0000259" key="5">
    <source>
        <dbReference type="PROSITE" id="PS50931"/>
    </source>
</evidence>
<dbReference type="InterPro" id="IPR036388">
    <property type="entry name" value="WH-like_DNA-bd_sf"/>
</dbReference>